<comment type="caution">
    <text evidence="1">The sequence shown here is derived from an EMBL/GenBank/DDBJ whole genome shotgun (WGS) entry which is preliminary data.</text>
</comment>
<dbReference type="Proteomes" id="UP000886740">
    <property type="component" value="Unassembled WGS sequence"/>
</dbReference>
<evidence type="ECO:0000313" key="2">
    <source>
        <dbReference type="Proteomes" id="UP000886740"/>
    </source>
</evidence>
<dbReference type="AlphaFoldDB" id="A0A9D2BGG5"/>
<proteinExistence type="predicted"/>
<gene>
    <name evidence="1" type="ORF">H9977_09065</name>
</gene>
<evidence type="ECO:0000313" key="1">
    <source>
        <dbReference type="EMBL" id="HIX75163.1"/>
    </source>
</evidence>
<organism evidence="1 2">
    <name type="scientific">Candidatus Parabacteroides intestinipullorum</name>
    <dbReference type="NCBI Taxonomy" id="2838723"/>
    <lineage>
        <taxon>Bacteria</taxon>
        <taxon>Pseudomonadati</taxon>
        <taxon>Bacteroidota</taxon>
        <taxon>Bacteroidia</taxon>
        <taxon>Bacteroidales</taxon>
        <taxon>Tannerellaceae</taxon>
        <taxon>Parabacteroides</taxon>
    </lineage>
</organism>
<reference evidence="1" key="1">
    <citation type="journal article" date="2021" name="PeerJ">
        <title>Extensive microbial diversity within the chicken gut microbiome revealed by metagenomics and culture.</title>
        <authorList>
            <person name="Gilroy R."/>
            <person name="Ravi A."/>
            <person name="Getino M."/>
            <person name="Pursley I."/>
            <person name="Horton D.L."/>
            <person name="Alikhan N.F."/>
            <person name="Baker D."/>
            <person name="Gharbi K."/>
            <person name="Hall N."/>
            <person name="Watson M."/>
            <person name="Adriaenssens E.M."/>
            <person name="Foster-Nyarko E."/>
            <person name="Jarju S."/>
            <person name="Secka A."/>
            <person name="Antonio M."/>
            <person name="Oren A."/>
            <person name="Chaudhuri R.R."/>
            <person name="La Ragione R."/>
            <person name="Hildebrand F."/>
            <person name="Pallen M.J."/>
        </authorList>
    </citation>
    <scope>NUCLEOTIDE SEQUENCE</scope>
    <source>
        <strain evidence="1">ChiGjej6B6-14162</strain>
    </source>
</reference>
<dbReference type="InterPro" id="IPR054207">
    <property type="entry name" value="DUF6913"/>
</dbReference>
<reference evidence="1" key="2">
    <citation type="submission" date="2021-04" db="EMBL/GenBank/DDBJ databases">
        <authorList>
            <person name="Gilroy R."/>
        </authorList>
    </citation>
    <scope>NUCLEOTIDE SEQUENCE</scope>
    <source>
        <strain evidence="1">ChiGjej6B6-14162</strain>
    </source>
</reference>
<protein>
    <submittedName>
        <fullName evidence="1">Uncharacterized protein</fullName>
    </submittedName>
</protein>
<sequence>MMTSFFIRKKISASMAASCSGQHRSLPFDQVKSILVLYEAKDAEHVKANLAKLGKEKKRVSTCVFLNKGLTPDSFEANLMIREQGDLNFWGIPSKEVINQCMAHEADLLVNLCGPDCHVLHYLSLNHPCTFKAGINYSDQGWYDLALSATEQGDLSFLFDQLLFYLRSIRAE</sequence>
<dbReference type="EMBL" id="DXEL01000060">
    <property type="protein sequence ID" value="HIX75163.1"/>
    <property type="molecule type" value="Genomic_DNA"/>
</dbReference>
<accession>A0A9D2BGG5</accession>
<dbReference type="Pfam" id="PF21857">
    <property type="entry name" value="DUF6913"/>
    <property type="match status" value="1"/>
</dbReference>
<name>A0A9D2BGG5_9BACT</name>